<feature type="compositionally biased region" description="Basic and acidic residues" evidence="1">
    <location>
        <begin position="33"/>
        <end position="43"/>
    </location>
</feature>
<gene>
    <name evidence="3" type="ORF">ColLi_04890</name>
</gene>
<evidence type="ECO:0000256" key="2">
    <source>
        <dbReference type="SAM" id="Phobius"/>
    </source>
</evidence>
<evidence type="ECO:0000313" key="4">
    <source>
        <dbReference type="Proteomes" id="UP001055172"/>
    </source>
</evidence>
<keyword evidence="2" id="KW-0812">Transmembrane</keyword>
<reference evidence="3 4" key="1">
    <citation type="submission" date="2021-07" db="EMBL/GenBank/DDBJ databases">
        <title>Genome data of Colletotrichum spaethianum.</title>
        <authorList>
            <person name="Utami Y.D."/>
            <person name="Hiruma K."/>
        </authorList>
    </citation>
    <scope>NUCLEOTIDE SEQUENCE [LARGE SCALE GENOMIC DNA]</scope>
    <source>
        <strain evidence="3 4">MAFF 242679</strain>
    </source>
</reference>
<protein>
    <submittedName>
        <fullName evidence="3">Uncharacterized protein</fullName>
    </submittedName>
</protein>
<dbReference type="Proteomes" id="UP001055172">
    <property type="component" value="Unassembled WGS sequence"/>
</dbReference>
<organism evidence="3 4">
    <name type="scientific">Colletotrichum liriopes</name>
    <dbReference type="NCBI Taxonomy" id="708192"/>
    <lineage>
        <taxon>Eukaryota</taxon>
        <taxon>Fungi</taxon>
        <taxon>Dikarya</taxon>
        <taxon>Ascomycota</taxon>
        <taxon>Pezizomycotina</taxon>
        <taxon>Sordariomycetes</taxon>
        <taxon>Hypocreomycetidae</taxon>
        <taxon>Glomerellales</taxon>
        <taxon>Glomerellaceae</taxon>
        <taxon>Colletotrichum</taxon>
        <taxon>Colletotrichum spaethianum species complex</taxon>
    </lineage>
</organism>
<sequence length="125" mass="13775">MGTVVGIAVGGGLVFIGAICLFIVYCRRQRKARENAGRDRNELPPRAGSNASSHTAINPYLPIADHKKSSSINSFNFELQEKHMINGDYYEEENRVARTTTSILMQATMAQAALSQHIQHTSRGL</sequence>
<evidence type="ECO:0000313" key="3">
    <source>
        <dbReference type="EMBL" id="GJC82052.1"/>
    </source>
</evidence>
<accession>A0AA37GKE6</accession>
<dbReference type="EMBL" id="BPPX01000008">
    <property type="protein sequence ID" value="GJC82052.1"/>
    <property type="molecule type" value="Genomic_DNA"/>
</dbReference>
<comment type="caution">
    <text evidence="3">The sequence shown here is derived from an EMBL/GenBank/DDBJ whole genome shotgun (WGS) entry which is preliminary data.</text>
</comment>
<feature type="transmembrane region" description="Helical" evidence="2">
    <location>
        <begin position="6"/>
        <end position="26"/>
    </location>
</feature>
<dbReference type="AlphaFoldDB" id="A0AA37GKE6"/>
<proteinExistence type="predicted"/>
<keyword evidence="2" id="KW-0472">Membrane</keyword>
<evidence type="ECO:0000256" key="1">
    <source>
        <dbReference type="SAM" id="MobiDB-lite"/>
    </source>
</evidence>
<feature type="region of interest" description="Disordered" evidence="1">
    <location>
        <begin position="33"/>
        <end position="54"/>
    </location>
</feature>
<name>A0AA37GKE6_9PEZI</name>
<keyword evidence="2" id="KW-1133">Transmembrane helix</keyword>
<keyword evidence="4" id="KW-1185">Reference proteome</keyword>